<protein>
    <recommendedName>
        <fullName evidence="2">Phosphoesterase</fullName>
        <ecNumber evidence="2">3.1.4.-</ecNumber>
    </recommendedName>
</protein>
<dbReference type="AlphaFoldDB" id="A0A4Q8CYV1"/>
<dbReference type="NCBIfam" id="TIGR00040">
    <property type="entry name" value="yfcE"/>
    <property type="match status" value="1"/>
</dbReference>
<evidence type="ECO:0000256" key="1">
    <source>
        <dbReference type="ARBA" id="ARBA00008950"/>
    </source>
</evidence>
<comment type="caution">
    <text evidence="5">The sequence shown here is derived from an EMBL/GenBank/DDBJ whole genome shotgun (WGS) entry which is preliminary data.</text>
</comment>
<dbReference type="OrthoDB" id="9785951at2"/>
<evidence type="ECO:0000256" key="2">
    <source>
        <dbReference type="RuleBase" id="RU362039"/>
    </source>
</evidence>
<dbReference type="GO" id="GO:0046872">
    <property type="term" value="F:metal ion binding"/>
    <property type="evidence" value="ECO:0007669"/>
    <property type="project" value="UniProtKB-KW"/>
</dbReference>
<dbReference type="InterPro" id="IPR029052">
    <property type="entry name" value="Metallo-depent_PP-like"/>
</dbReference>
<dbReference type="GO" id="GO:0016787">
    <property type="term" value="F:hydrolase activity"/>
    <property type="evidence" value="ECO:0007669"/>
    <property type="project" value="UniProtKB-UniRule"/>
</dbReference>
<sequence>MTGRTARIAILADTHGFLDQRIADRIRDCDIALHAGDVGGADVLFAMHPKHESVAIRGNNDDVEHWADAERDMLARLPGDATVDLPGGRIRLVHGDDGGTVEQRHRRYRRQFADCRAVVYGHSHRQCVDRRDTPWVLNPGAAGRTRTNGGPGCLVLACDDDSWEIEALRFDPRSAPRTRRRSGAGPSAQNDGGNG</sequence>
<evidence type="ECO:0000256" key="3">
    <source>
        <dbReference type="SAM" id="MobiDB-lite"/>
    </source>
</evidence>
<evidence type="ECO:0000313" key="5">
    <source>
        <dbReference type="EMBL" id="RZU98169.1"/>
    </source>
</evidence>
<dbReference type="InterPro" id="IPR024654">
    <property type="entry name" value="Calcineurin-like_PHP_lpxH"/>
</dbReference>
<dbReference type="EMBL" id="SHLI01000001">
    <property type="protein sequence ID" value="RZU98169.1"/>
    <property type="molecule type" value="Genomic_DNA"/>
</dbReference>
<comment type="cofactor">
    <cofactor evidence="2">
        <name>a divalent metal cation</name>
        <dbReference type="ChEBI" id="CHEBI:60240"/>
    </cofactor>
</comment>
<name>A0A4Q8CYV1_9GAMM</name>
<proteinExistence type="inferred from homology"/>
<accession>A0A4Q8CYV1</accession>
<dbReference type="Proteomes" id="UP000292298">
    <property type="component" value="Unassembled WGS sequence"/>
</dbReference>
<feature type="region of interest" description="Disordered" evidence="3">
    <location>
        <begin position="169"/>
        <end position="195"/>
    </location>
</feature>
<dbReference type="Gene3D" id="3.60.21.10">
    <property type="match status" value="1"/>
</dbReference>
<dbReference type="EC" id="3.1.4.-" evidence="2"/>
<evidence type="ECO:0000259" key="4">
    <source>
        <dbReference type="Pfam" id="PF12850"/>
    </source>
</evidence>
<dbReference type="RefSeq" id="WP_130502509.1">
    <property type="nucleotide sequence ID" value="NZ_SHLI01000001.1"/>
</dbReference>
<feature type="domain" description="Calcineurin-like phosphoesterase" evidence="4">
    <location>
        <begin position="7"/>
        <end position="160"/>
    </location>
</feature>
<keyword evidence="6" id="KW-1185">Reference proteome</keyword>
<dbReference type="SUPFAM" id="SSF56300">
    <property type="entry name" value="Metallo-dependent phosphatases"/>
    <property type="match status" value="1"/>
</dbReference>
<keyword evidence="2" id="KW-0479">Metal-binding</keyword>
<organism evidence="5 6">
    <name type="scientific">Spiribacter vilamensis</name>
    <dbReference type="NCBI Taxonomy" id="531306"/>
    <lineage>
        <taxon>Bacteria</taxon>
        <taxon>Pseudomonadati</taxon>
        <taxon>Pseudomonadota</taxon>
        <taxon>Gammaproteobacteria</taxon>
        <taxon>Chromatiales</taxon>
        <taxon>Ectothiorhodospiraceae</taxon>
        <taxon>Spiribacter</taxon>
    </lineage>
</organism>
<dbReference type="Pfam" id="PF12850">
    <property type="entry name" value="Metallophos_2"/>
    <property type="match status" value="1"/>
</dbReference>
<evidence type="ECO:0000313" key="6">
    <source>
        <dbReference type="Proteomes" id="UP000292298"/>
    </source>
</evidence>
<reference evidence="5 6" key="1">
    <citation type="submission" date="2019-02" db="EMBL/GenBank/DDBJ databases">
        <title>Genomic Encyclopedia of Type Strains, Phase IV (KMG-IV): sequencing the most valuable type-strain genomes for metagenomic binning, comparative biology and taxonomic classification.</title>
        <authorList>
            <person name="Goeker M."/>
        </authorList>
    </citation>
    <scope>NUCLEOTIDE SEQUENCE [LARGE SCALE GENOMIC DNA]</scope>
    <source>
        <strain evidence="5 6">DSM 21056</strain>
    </source>
</reference>
<gene>
    <name evidence="5" type="ORF">EV698_0410</name>
</gene>
<dbReference type="InterPro" id="IPR000979">
    <property type="entry name" value="Phosphodiesterase_MJ0936/Vps29"/>
</dbReference>
<comment type="similarity">
    <text evidence="1 2">Belongs to the metallophosphoesterase superfamily. YfcE family.</text>
</comment>